<evidence type="ECO:0000313" key="1">
    <source>
        <dbReference type="EMBL" id="KIH76052.1"/>
    </source>
</evidence>
<dbReference type="EMBL" id="JWJD01000005">
    <property type="protein sequence ID" value="KIH76052.1"/>
    <property type="molecule type" value="Genomic_DNA"/>
</dbReference>
<gene>
    <name evidence="1" type="ORF">GFER_12380</name>
</gene>
<dbReference type="AlphaFoldDB" id="A0A0C2HTC6"/>
<evidence type="ECO:0000313" key="2">
    <source>
        <dbReference type="Proteomes" id="UP000035068"/>
    </source>
</evidence>
<proteinExistence type="predicted"/>
<name>A0A0C2HTC6_9BACT</name>
<protein>
    <submittedName>
        <fullName evidence="1">Uncharacterized protein</fullName>
    </submittedName>
</protein>
<dbReference type="Proteomes" id="UP000035068">
    <property type="component" value="Unassembled WGS sequence"/>
</dbReference>
<organism evidence="1 2">
    <name type="scientific">Geoalkalibacter ferrihydriticus DSM 17813</name>
    <dbReference type="NCBI Taxonomy" id="1121915"/>
    <lineage>
        <taxon>Bacteria</taxon>
        <taxon>Pseudomonadati</taxon>
        <taxon>Thermodesulfobacteriota</taxon>
        <taxon>Desulfuromonadia</taxon>
        <taxon>Desulfuromonadales</taxon>
        <taxon>Geoalkalibacteraceae</taxon>
        <taxon>Geoalkalibacter</taxon>
    </lineage>
</organism>
<comment type="caution">
    <text evidence="1">The sequence shown here is derived from an EMBL/GenBank/DDBJ whole genome shotgun (WGS) entry which is preliminary data.</text>
</comment>
<accession>A0A0C2HTC6</accession>
<reference evidence="1 2" key="1">
    <citation type="submission" date="2014-12" db="EMBL/GenBank/DDBJ databases">
        <title>Genomes of Geoalkalibacter ferrihydriticus and Geoalkalibacter subterraneus, two haloalkaliphilic metal-reducing members of the Geobacteraceae.</title>
        <authorList>
            <person name="Badalamenti J.P."/>
            <person name="Torres C.I."/>
            <person name="Krajmalnik-Brown R."/>
            <person name="Bond D.R."/>
        </authorList>
    </citation>
    <scope>NUCLEOTIDE SEQUENCE [LARGE SCALE GENOMIC DNA]</scope>
    <source>
        <strain evidence="1 2">DSM 17813</strain>
    </source>
</reference>
<sequence length="63" mass="7416">MKTLENVDKQVDPQQSTYFFFYIFNFLYDLPADPTKPTTELAPYLLNHLKLHLYATFLFPTPG</sequence>
<keyword evidence="2" id="KW-1185">Reference proteome</keyword>